<dbReference type="EMBL" id="BIXY01000106">
    <property type="protein sequence ID" value="GCF11348.1"/>
    <property type="molecule type" value="Genomic_DNA"/>
</dbReference>
<keyword evidence="3" id="KW-1185">Reference proteome</keyword>
<evidence type="ECO:0000256" key="1">
    <source>
        <dbReference type="SAM" id="Phobius"/>
    </source>
</evidence>
<keyword evidence="1" id="KW-0472">Membrane</keyword>
<accession>A0A5A5TJD8</accession>
<feature type="transmembrane region" description="Helical" evidence="1">
    <location>
        <begin position="95"/>
        <end position="115"/>
    </location>
</feature>
<sequence>MEPQRMYEQRQSYESTFSALSYEKEKVGNKNRKSIFIVNGIFQIIIIVLGIIYSMSALPSKTQAMSINMISLNVFLFILVWILPRKLRVGRRIVYSSLIFIASLILCFISVIVLTANGSDVLLIVWGIFVLLVLATYWLAKSIPEITF</sequence>
<evidence type="ECO:0000313" key="3">
    <source>
        <dbReference type="Proteomes" id="UP000322530"/>
    </source>
</evidence>
<keyword evidence="1" id="KW-1133">Transmembrane helix</keyword>
<reference evidence="2 3" key="1">
    <citation type="submission" date="2019-01" db="EMBL/GenBank/DDBJ databases">
        <title>Draft genome sequence of Dictyobacter sp. Uno17.</title>
        <authorList>
            <person name="Wang C.M."/>
            <person name="Zheng Y."/>
            <person name="Sakai Y."/>
            <person name="Abe K."/>
            <person name="Yokota A."/>
            <person name="Yabe S."/>
        </authorList>
    </citation>
    <scope>NUCLEOTIDE SEQUENCE [LARGE SCALE GENOMIC DNA]</scope>
    <source>
        <strain evidence="2 3">Uno17</strain>
    </source>
</reference>
<comment type="caution">
    <text evidence="2">The sequence shown here is derived from an EMBL/GenBank/DDBJ whole genome shotgun (WGS) entry which is preliminary data.</text>
</comment>
<dbReference type="Proteomes" id="UP000322530">
    <property type="component" value="Unassembled WGS sequence"/>
</dbReference>
<keyword evidence="1" id="KW-0812">Transmembrane</keyword>
<dbReference type="AlphaFoldDB" id="A0A5A5TJD8"/>
<protein>
    <submittedName>
        <fullName evidence="2">Uncharacterized protein</fullName>
    </submittedName>
</protein>
<feature type="transmembrane region" description="Helical" evidence="1">
    <location>
        <begin position="121"/>
        <end position="140"/>
    </location>
</feature>
<dbReference type="RefSeq" id="WP_149404178.1">
    <property type="nucleotide sequence ID" value="NZ_BIXY01000106.1"/>
</dbReference>
<organism evidence="2 3">
    <name type="scientific">Dictyobacter arantiisoli</name>
    <dbReference type="NCBI Taxonomy" id="2014874"/>
    <lineage>
        <taxon>Bacteria</taxon>
        <taxon>Bacillati</taxon>
        <taxon>Chloroflexota</taxon>
        <taxon>Ktedonobacteria</taxon>
        <taxon>Ktedonobacterales</taxon>
        <taxon>Dictyobacteraceae</taxon>
        <taxon>Dictyobacter</taxon>
    </lineage>
</organism>
<evidence type="ECO:0000313" key="2">
    <source>
        <dbReference type="EMBL" id="GCF11348.1"/>
    </source>
</evidence>
<name>A0A5A5TJD8_9CHLR</name>
<feature type="transmembrane region" description="Helical" evidence="1">
    <location>
        <begin position="65"/>
        <end position="83"/>
    </location>
</feature>
<feature type="transmembrane region" description="Helical" evidence="1">
    <location>
        <begin position="34"/>
        <end position="53"/>
    </location>
</feature>
<gene>
    <name evidence="2" type="ORF">KDI_49120</name>
</gene>
<proteinExistence type="predicted"/>